<organism evidence="1">
    <name type="scientific">Arion vulgaris</name>
    <dbReference type="NCBI Taxonomy" id="1028688"/>
    <lineage>
        <taxon>Eukaryota</taxon>
        <taxon>Metazoa</taxon>
        <taxon>Spiralia</taxon>
        <taxon>Lophotrochozoa</taxon>
        <taxon>Mollusca</taxon>
        <taxon>Gastropoda</taxon>
        <taxon>Heterobranchia</taxon>
        <taxon>Euthyneura</taxon>
        <taxon>Panpulmonata</taxon>
        <taxon>Eupulmonata</taxon>
        <taxon>Stylommatophora</taxon>
        <taxon>Helicina</taxon>
        <taxon>Arionoidea</taxon>
        <taxon>Arionidae</taxon>
        <taxon>Arion</taxon>
    </lineage>
</organism>
<evidence type="ECO:0000313" key="1">
    <source>
        <dbReference type="EMBL" id="CEK88700.1"/>
    </source>
</evidence>
<name>A0A0B7B9D5_9EUPU</name>
<reference evidence="1" key="1">
    <citation type="submission" date="2014-12" db="EMBL/GenBank/DDBJ databases">
        <title>Insight into the proteome of Arion vulgaris.</title>
        <authorList>
            <person name="Aradska J."/>
            <person name="Bulat T."/>
            <person name="Smidak R."/>
            <person name="Sarate P."/>
            <person name="Gangsoo J."/>
            <person name="Sialana F."/>
            <person name="Bilban M."/>
            <person name="Lubec G."/>
        </authorList>
    </citation>
    <scope>NUCLEOTIDE SEQUENCE</scope>
    <source>
        <tissue evidence="1">Skin</tissue>
    </source>
</reference>
<sequence>MYLKWTQHQFTTRETGSKGDQLMLTTSCHVPLIKKKYRPYIPLKTEKALLYGEGH</sequence>
<dbReference type="AlphaFoldDB" id="A0A0B7B9D5"/>
<proteinExistence type="predicted"/>
<accession>A0A0B7B9D5</accession>
<dbReference type="EMBL" id="HACG01041835">
    <property type="protein sequence ID" value="CEK88700.1"/>
    <property type="molecule type" value="Transcribed_RNA"/>
</dbReference>
<protein>
    <submittedName>
        <fullName evidence="1">Uncharacterized protein</fullName>
    </submittedName>
</protein>
<gene>
    <name evidence="1" type="primary">ORF166565</name>
</gene>